<name>A0A2R7Y7B1_9CREN</name>
<gene>
    <name evidence="1" type="ORF">B7O98_03095</name>
</gene>
<sequence>MWRCFDAWSNYNLANTLRVSYTYPLFKKVGNAFVKIYGFNKGLKLKEVNGKLCFSGCCEITASMLSGLWFNPYDYVKYLSRSSKGLAYELLDKFDGVSVSIDPWDLKTMFVIMFLSRNTDFHKRTVPWVKALINIVDIEHMEVPEGLDLKAVGSSYQILQLNEVLPLLNEVFRKSGKLNNVGLTYRRTFFNAIKEDLLKIKFVGPKTVYAFALYALGLTTYAPVDRHFADFLIRNSIADEDFTYPNKKYCLKYNCLMNSPCPLRKHCLFFKAYEKFNVLTGWVQVVAYYIGKLKRIRT</sequence>
<evidence type="ECO:0000313" key="1">
    <source>
        <dbReference type="EMBL" id="PUA33424.1"/>
    </source>
</evidence>
<dbReference type="SUPFAM" id="SSF48150">
    <property type="entry name" value="DNA-glycosylase"/>
    <property type="match status" value="1"/>
</dbReference>
<dbReference type="EMBL" id="NBVN01000002">
    <property type="protein sequence ID" value="PUA33424.1"/>
    <property type="molecule type" value="Genomic_DNA"/>
</dbReference>
<protein>
    <recommendedName>
        <fullName evidence="3">HhH-GPD domain-containing protein</fullName>
    </recommendedName>
</protein>
<dbReference type="Proteomes" id="UP000244093">
    <property type="component" value="Unassembled WGS sequence"/>
</dbReference>
<evidence type="ECO:0000313" key="2">
    <source>
        <dbReference type="Proteomes" id="UP000244093"/>
    </source>
</evidence>
<reference evidence="1 2" key="1">
    <citation type="journal article" date="2018" name="Syst. Appl. Microbiol.">
        <title>A new symbiotic nanoarchaeote (Candidatus Nanoclepta minutus) and its host (Zestosphaera tikiterensis gen. nov., sp. nov.) from a New Zealand hot spring.</title>
        <authorList>
            <person name="St John E."/>
            <person name="Liu Y."/>
            <person name="Podar M."/>
            <person name="Stott M.B."/>
            <person name="Meneghin J."/>
            <person name="Chen Z."/>
            <person name="Lagutin K."/>
            <person name="Mitchell K."/>
            <person name="Reysenbach A.L."/>
        </authorList>
    </citation>
    <scope>NUCLEOTIDE SEQUENCE [LARGE SCALE GENOMIC DNA]</scope>
    <source>
        <strain evidence="1">NZ3</strain>
    </source>
</reference>
<dbReference type="GO" id="GO:0006281">
    <property type="term" value="P:DNA repair"/>
    <property type="evidence" value="ECO:0007669"/>
    <property type="project" value="InterPro"/>
</dbReference>
<dbReference type="GO" id="GO:0003824">
    <property type="term" value="F:catalytic activity"/>
    <property type="evidence" value="ECO:0007669"/>
    <property type="project" value="InterPro"/>
</dbReference>
<evidence type="ECO:0008006" key="3">
    <source>
        <dbReference type="Google" id="ProtNLM"/>
    </source>
</evidence>
<organism evidence="1 2">
    <name type="scientific">Zestosphaera tikiterensis</name>
    <dbReference type="NCBI Taxonomy" id="1973259"/>
    <lineage>
        <taxon>Archaea</taxon>
        <taxon>Thermoproteota</taxon>
        <taxon>Thermoprotei</taxon>
        <taxon>Desulfurococcales</taxon>
        <taxon>Desulfurococcaceae</taxon>
        <taxon>Zestosphaera</taxon>
    </lineage>
</organism>
<accession>A0A2R7Y7B1</accession>
<dbReference type="AlphaFoldDB" id="A0A2R7Y7B1"/>
<comment type="caution">
    <text evidence="1">The sequence shown here is derived from an EMBL/GenBank/DDBJ whole genome shotgun (WGS) entry which is preliminary data.</text>
</comment>
<proteinExistence type="predicted"/>
<dbReference type="InterPro" id="IPR011257">
    <property type="entry name" value="DNA_glycosylase"/>
</dbReference>